<sequence>MLSHTIHFLQFSNWPSTCAFTPVVSVLAASRALPVVDHLHSNSHQRGTTTTAAATSAATERSPIERMQHMVAGAAAGHSANTPTSNGTPPDGTSPRPPLAGLNGGIPMDSMLNGNGIINGINGMNGMACGAMGPPGANGLQPPAYRTPPILGQPHTSHMLHMAHMENGMRPPMAPPSQPSSMGVPPQMPQSSHLVGPAPSPLEFRIHEMNRRLYIFSNSGVSEKDFAQWWDAFSHEFFDDDARIWFILLDDPTNPEKYGKNENMNLLFIISTKKIAAVGRQLIPRFFRSIFDSGTKELYYVLRGHTRESSMQHCYVLENDNVLQVSKMENNLEVQTECKITIEFAPYDELLNHRIRCMTLELRGCSEFVQNENTKEYEPLLDDRRRTRLGMSLHTISCLSICRILEPMQVLMSQSKTCGNDPRDALKRTLFNFHQRQESARLPMNPPTMLPQAEEKPKPQRKRQRKPPANSKAKKANLAQTPAAPANPPPFQGNQNIQPGVQPSILLKIYLKRFQFSGMGNYHHEVMVVGEPSMMGNDFGEEDERQISRIENAQYDPNAMQMQQQQQQLHPPQMGPIAPGMHPHGAQMGAPPMGNGAAIAQAMGPGGQMHPNVSMQPPQLQQIGQPINGTPQGYSYQAPPTSWSSQPPNTTMITG</sequence>
<feature type="compositionally biased region" description="Polar residues" evidence="3">
    <location>
        <begin position="628"/>
        <end position="655"/>
    </location>
</feature>
<feature type="compositionally biased region" description="Low complexity" evidence="3">
    <location>
        <begin position="48"/>
        <end position="59"/>
    </location>
</feature>
<dbReference type="PANTHER" id="PTHR10378">
    <property type="entry name" value="LIM DOMAIN-BINDING PROTEIN"/>
    <property type="match status" value="1"/>
</dbReference>
<comment type="similarity">
    <text evidence="1 2">Belongs to the LDB family.</text>
</comment>
<proteinExistence type="inferred from homology"/>
<dbReference type="Pfam" id="PF17916">
    <property type="entry name" value="LID"/>
    <property type="match status" value="1"/>
</dbReference>
<evidence type="ECO:0000256" key="2">
    <source>
        <dbReference type="PROSITE-ProRule" id="PRU01302"/>
    </source>
</evidence>
<evidence type="ECO:0000313" key="5">
    <source>
        <dbReference type="EMBL" id="PAV87067.1"/>
    </source>
</evidence>
<dbReference type="InterPro" id="IPR041363">
    <property type="entry name" value="LID"/>
</dbReference>
<dbReference type="Pfam" id="PF01803">
    <property type="entry name" value="LIM_bind"/>
    <property type="match status" value="1"/>
</dbReference>
<dbReference type="InterPro" id="IPR029005">
    <property type="entry name" value="LIM-bd/SEUSS"/>
</dbReference>
<feature type="compositionally biased region" description="Low complexity" evidence="3">
    <location>
        <begin position="467"/>
        <end position="484"/>
    </location>
</feature>
<gene>
    <name evidence="5" type="ORF">WR25_12709</name>
</gene>
<dbReference type="EMBL" id="LIAE01006609">
    <property type="protein sequence ID" value="PAV87067.1"/>
    <property type="molecule type" value="Genomic_DNA"/>
</dbReference>
<evidence type="ECO:0000256" key="1">
    <source>
        <dbReference type="ARBA" id="ARBA00006928"/>
    </source>
</evidence>
<reference evidence="5 6" key="1">
    <citation type="journal article" date="2017" name="Curr. Biol.">
        <title>Genome architecture and evolution of a unichromosomal asexual nematode.</title>
        <authorList>
            <person name="Fradin H."/>
            <person name="Zegar C."/>
            <person name="Gutwein M."/>
            <person name="Lucas J."/>
            <person name="Kovtun M."/>
            <person name="Corcoran D."/>
            <person name="Baugh L.R."/>
            <person name="Kiontke K."/>
            <person name="Gunsalus K."/>
            <person name="Fitch D.H."/>
            <person name="Piano F."/>
        </authorList>
    </citation>
    <scope>NUCLEOTIDE SEQUENCE [LARGE SCALE GENOMIC DNA]</scope>
    <source>
        <strain evidence="5">PF1309</strain>
    </source>
</reference>
<evidence type="ECO:0000256" key="3">
    <source>
        <dbReference type="SAM" id="MobiDB-lite"/>
    </source>
</evidence>
<dbReference type="AlphaFoldDB" id="A0A2A2LM42"/>
<feature type="compositionally biased region" description="Polar residues" evidence="3">
    <location>
        <begin position="79"/>
        <end position="88"/>
    </location>
</feature>
<feature type="region of interest" description="Disordered" evidence="3">
    <location>
        <begin position="435"/>
        <end position="498"/>
    </location>
</feature>
<feature type="region of interest" description="Disordered" evidence="3">
    <location>
        <begin position="166"/>
        <end position="197"/>
    </location>
</feature>
<feature type="region of interest" description="Disordered" evidence="3">
    <location>
        <begin position="41"/>
        <end position="61"/>
    </location>
</feature>
<dbReference type="OrthoDB" id="774557at2759"/>
<comment type="caution">
    <text evidence="5">The sequence shown here is derived from an EMBL/GenBank/DDBJ whole genome shotgun (WGS) entry which is preliminary data.</text>
</comment>
<feature type="domain" description="LIM interaction" evidence="4">
    <location>
        <begin position="525"/>
        <end position="564"/>
    </location>
</feature>
<dbReference type="Proteomes" id="UP000218231">
    <property type="component" value="Unassembled WGS sequence"/>
</dbReference>
<evidence type="ECO:0000313" key="6">
    <source>
        <dbReference type="Proteomes" id="UP000218231"/>
    </source>
</evidence>
<accession>A0A2A2LM42</accession>
<feature type="compositionally biased region" description="Low complexity" evidence="3">
    <location>
        <begin position="616"/>
        <end position="627"/>
    </location>
</feature>
<feature type="region of interest" description="Disordered" evidence="3">
    <location>
        <begin position="74"/>
        <end position="107"/>
    </location>
</feature>
<dbReference type="GO" id="GO:0030274">
    <property type="term" value="F:LIM domain binding"/>
    <property type="evidence" value="ECO:0007669"/>
    <property type="project" value="UniProtKB-UniRule"/>
</dbReference>
<dbReference type="STRING" id="2018661.A0A2A2LM42"/>
<dbReference type="PROSITE" id="PS51957">
    <property type="entry name" value="LID"/>
    <property type="match status" value="1"/>
</dbReference>
<name>A0A2A2LM42_9BILA</name>
<protein>
    <recommendedName>
        <fullName evidence="4">LIM interaction domain-containing protein</fullName>
    </recommendedName>
</protein>
<organism evidence="5 6">
    <name type="scientific">Diploscapter pachys</name>
    <dbReference type="NCBI Taxonomy" id="2018661"/>
    <lineage>
        <taxon>Eukaryota</taxon>
        <taxon>Metazoa</taxon>
        <taxon>Ecdysozoa</taxon>
        <taxon>Nematoda</taxon>
        <taxon>Chromadorea</taxon>
        <taxon>Rhabditida</taxon>
        <taxon>Rhabditina</taxon>
        <taxon>Rhabditomorpha</taxon>
        <taxon>Rhabditoidea</taxon>
        <taxon>Rhabditidae</taxon>
        <taxon>Diploscapter</taxon>
    </lineage>
</organism>
<keyword evidence="6" id="KW-1185">Reference proteome</keyword>
<evidence type="ECO:0000259" key="4">
    <source>
        <dbReference type="PROSITE" id="PS51957"/>
    </source>
</evidence>
<feature type="region of interest" description="Disordered" evidence="3">
    <location>
        <begin position="616"/>
        <end position="655"/>
    </location>
</feature>